<gene>
    <name evidence="2" type="ORF">IW256_004252</name>
</gene>
<dbReference type="Gene3D" id="3.40.50.300">
    <property type="entry name" value="P-loop containing nucleotide triphosphate hydrolases"/>
    <property type="match status" value="1"/>
</dbReference>
<dbReference type="AlphaFoldDB" id="A0A931GRV4"/>
<dbReference type="SUPFAM" id="SSF52540">
    <property type="entry name" value="P-loop containing nucleoside triphosphate hydrolases"/>
    <property type="match status" value="1"/>
</dbReference>
<dbReference type="InterPro" id="IPR027417">
    <property type="entry name" value="P-loop_NTPase"/>
</dbReference>
<dbReference type="EMBL" id="JADOUA010000001">
    <property type="protein sequence ID" value="MBG6090139.1"/>
    <property type="molecule type" value="Genomic_DNA"/>
</dbReference>
<evidence type="ECO:0000313" key="2">
    <source>
        <dbReference type="EMBL" id="MBG6090139.1"/>
    </source>
</evidence>
<protein>
    <recommendedName>
        <fullName evidence="1">AAA+ ATPase domain-containing protein</fullName>
    </recommendedName>
</protein>
<accession>A0A931GRV4</accession>
<dbReference type="Pfam" id="PF22738">
    <property type="entry name" value="NNH7"/>
    <property type="match status" value="1"/>
</dbReference>
<organism evidence="2 3">
    <name type="scientific">Actinomadura viridis</name>
    <dbReference type="NCBI Taxonomy" id="58110"/>
    <lineage>
        <taxon>Bacteria</taxon>
        <taxon>Bacillati</taxon>
        <taxon>Actinomycetota</taxon>
        <taxon>Actinomycetes</taxon>
        <taxon>Streptosporangiales</taxon>
        <taxon>Thermomonosporaceae</taxon>
        <taxon>Actinomadura</taxon>
    </lineage>
</organism>
<dbReference type="RefSeq" id="WP_197012645.1">
    <property type="nucleotide sequence ID" value="NZ_BAABES010000021.1"/>
</dbReference>
<keyword evidence="3" id="KW-1185">Reference proteome</keyword>
<comment type="caution">
    <text evidence="2">The sequence shown here is derived from an EMBL/GenBank/DDBJ whole genome shotgun (WGS) entry which is preliminary data.</text>
</comment>
<name>A0A931GRV4_9ACTN</name>
<proteinExistence type="predicted"/>
<dbReference type="InterPro" id="IPR003593">
    <property type="entry name" value="AAA+_ATPase"/>
</dbReference>
<dbReference type="InterPro" id="IPR054567">
    <property type="entry name" value="NNH7"/>
</dbReference>
<reference evidence="2" key="1">
    <citation type="submission" date="2020-11" db="EMBL/GenBank/DDBJ databases">
        <title>Sequencing the genomes of 1000 actinobacteria strains.</title>
        <authorList>
            <person name="Klenk H.-P."/>
        </authorList>
    </citation>
    <scope>NUCLEOTIDE SEQUENCE</scope>
    <source>
        <strain evidence="2">DSM 43175</strain>
    </source>
</reference>
<evidence type="ECO:0000259" key="1">
    <source>
        <dbReference type="SMART" id="SM00382"/>
    </source>
</evidence>
<sequence>MPKSFTFNEAVRLLGGQEHPVVRAIDRVTGPVMLALGASGVQEILSWFDPRLEFVRSSHLLINDIQERMGPARGRDRTEILAATHSILVITAYFDVFKSASLPFNPRKLKLDKAEQLTLITGEVVESSSARDLLGKLLDAELPLPTPYEPREVIRERLYVLYHGLSQNLNVFLTGLALWDGMDETERDRLWRNVNEIPEHAVRRYVQLLRETAVHCPEFLVWASLQDHEATRNTVAEAGERIRIPLQRIHQEMATVTSGLSRMERLITQHSGQVEVTGVLASLATGYRAALTRPIVETTPVEAEALSIPDLGEGYIDPCYRVRPCNSDDRPAEESWWEEQPVRRDLPAFLAGFFTSPRAADAPLIVLGQPGSGKSVLTRILAARLPAEDFAVVRVELRAVPANAPVQEQIENAIHLLTGEHVGYPSLVRSAGGAIPVILLDGFDELLQSTGVSRSNYLEQVREFQRREADLGRPVVVVVTTRTVVAERARFPDATVVLRLEPFAEEQISDWLAVWNHRNQAAFLRRSIRPLTSEDVLRHHDLAAQPLLLLMLALYDADANALSSTGTDFRRTTLYEGLLKRFVRRELVKHRPELSPARMTEETELELERLGIVAFAMFNRGRQAVREDDLDQDMRALLDQAESHRGAPLDLDERLTPAQLVVGRFFFIHESQASFRESRTRTYEFLHSTFSEYLTSRLIGKEIQRLVRLYEAGGLTAVRRGFARLRALVSFAPLTMRGPVVDFLGEIFGLFGETAKSTAERIIGDLIKGALLPEPPGALWDYAPVSITVTEKHAALSVNAVLLGLICAGGEATVSELFDDPADRVDCWRRHATLWKSQLPPEGWDSVLSRISVTRGSDNGHREVILALRRGDVAKPINLEWTFDIRGEASEEQGPFDLPDLLLDAAFLCDRTTDLAVGTLDTVPMLLALSRFPSTFRRRRVVTEAQLSLLLALPGEHPRATVRAACHALLSSEVQRYAVIEQSEPFWQVLKCYRESYHRERALFSPDILLRISASSAVTADGIVQAVDCALDEWKRSARGEWYEKELARFLEQAVTRLYREGDDHHLLELWVILMESGLPLEELAPQLTDPLQEMERIVTGLDEHQLPSSVPPQRLERALRLRALG</sequence>
<dbReference type="Proteomes" id="UP000614047">
    <property type="component" value="Unassembled WGS sequence"/>
</dbReference>
<evidence type="ECO:0000313" key="3">
    <source>
        <dbReference type="Proteomes" id="UP000614047"/>
    </source>
</evidence>
<feature type="domain" description="AAA+ ATPase" evidence="1">
    <location>
        <begin position="360"/>
        <end position="501"/>
    </location>
</feature>
<dbReference type="SMART" id="SM00382">
    <property type="entry name" value="AAA"/>
    <property type="match status" value="1"/>
</dbReference>